<evidence type="ECO:0000256" key="2">
    <source>
        <dbReference type="SAM" id="Phobius"/>
    </source>
</evidence>
<name>A0ABU1AYQ9_9BACT</name>
<keyword evidence="1" id="KW-0175">Coiled coil</keyword>
<organism evidence="3 4">
    <name type="scientific">Thalassobacterium maritimum</name>
    <dbReference type="NCBI Taxonomy" id="3041265"/>
    <lineage>
        <taxon>Bacteria</taxon>
        <taxon>Pseudomonadati</taxon>
        <taxon>Verrucomicrobiota</taxon>
        <taxon>Opitutia</taxon>
        <taxon>Puniceicoccales</taxon>
        <taxon>Coraliomargaritaceae</taxon>
        <taxon>Thalassobacterium</taxon>
    </lineage>
</organism>
<protein>
    <submittedName>
        <fullName evidence="3">Uncharacterized protein</fullName>
    </submittedName>
</protein>
<sequence length="227" mass="24924">MSRNKNLEEQIEVVDGLVKEMRNHRDQAKAFKGAADALQAMNTEIKALDKQFEGLNAEAIHDRLEAIERQRDGIRDQLAEFKGEFKGLVDSLSARVGTLKDDVSGLGSVMVSTKEASVTHLGRIEAQNESALESLAALNKETTARLGETSQKTHELIQKADTESRTHASEINKETLKQLKDENEAMKAMITNHFATMQKWVTFVAIVGVLAAGGAGYLLYLSLEAAI</sequence>
<accession>A0ABU1AYQ9</accession>
<feature type="transmembrane region" description="Helical" evidence="2">
    <location>
        <begin position="200"/>
        <end position="220"/>
    </location>
</feature>
<keyword evidence="2" id="KW-1133">Transmembrane helix</keyword>
<keyword evidence="4" id="KW-1185">Reference proteome</keyword>
<dbReference type="RefSeq" id="WP_308952193.1">
    <property type="nucleotide sequence ID" value="NZ_JARXHW010000061.1"/>
</dbReference>
<evidence type="ECO:0000313" key="3">
    <source>
        <dbReference type="EMBL" id="MDQ8209299.1"/>
    </source>
</evidence>
<dbReference type="Gene3D" id="1.10.287.1490">
    <property type="match status" value="1"/>
</dbReference>
<dbReference type="EMBL" id="JARXHW010000061">
    <property type="protein sequence ID" value="MDQ8209299.1"/>
    <property type="molecule type" value="Genomic_DNA"/>
</dbReference>
<feature type="coiled-coil region" evidence="1">
    <location>
        <begin position="4"/>
        <end position="84"/>
    </location>
</feature>
<gene>
    <name evidence="3" type="ORF">QEH52_17360</name>
</gene>
<keyword evidence="2" id="KW-0812">Transmembrane</keyword>
<comment type="caution">
    <text evidence="3">The sequence shown here is derived from an EMBL/GenBank/DDBJ whole genome shotgun (WGS) entry which is preliminary data.</text>
</comment>
<evidence type="ECO:0000313" key="4">
    <source>
        <dbReference type="Proteomes" id="UP001225316"/>
    </source>
</evidence>
<proteinExistence type="predicted"/>
<evidence type="ECO:0000256" key="1">
    <source>
        <dbReference type="SAM" id="Coils"/>
    </source>
</evidence>
<dbReference type="Proteomes" id="UP001225316">
    <property type="component" value="Unassembled WGS sequence"/>
</dbReference>
<reference evidence="3 4" key="1">
    <citation type="submission" date="2023-04" db="EMBL/GenBank/DDBJ databases">
        <title>A novel bacteria isolated from coastal sediment.</title>
        <authorList>
            <person name="Liu X.-J."/>
            <person name="Du Z.-J."/>
        </authorList>
    </citation>
    <scope>NUCLEOTIDE SEQUENCE [LARGE SCALE GENOMIC DNA]</scope>
    <source>
        <strain evidence="3 4">SDUM461003</strain>
    </source>
</reference>
<keyword evidence="2" id="KW-0472">Membrane</keyword>